<dbReference type="InterPro" id="IPR003593">
    <property type="entry name" value="AAA+_ATPase"/>
</dbReference>
<evidence type="ECO:0000256" key="4">
    <source>
        <dbReference type="ARBA" id="ARBA00022475"/>
    </source>
</evidence>
<evidence type="ECO:0000256" key="3">
    <source>
        <dbReference type="ARBA" id="ARBA00022448"/>
    </source>
</evidence>
<keyword evidence="6 9" id="KW-0067">ATP-binding</keyword>
<dbReference type="PROSITE" id="PS00211">
    <property type="entry name" value="ABC_TRANSPORTER_1"/>
    <property type="match status" value="1"/>
</dbReference>
<sequence>MAIAANDADTKVLSVENLDTRFATPDGEVHAVSSVSFDIAKGESVGVVGESGSGKTQIFMSIMGLLAKNGHSTGSARYRGKEILGLPARELNKIRGVTMSMIFQDSMTSLNPYLRISKQMTEVLVEHKGMNETQARARGIDMLDRVGIPGAKARFDLHPHEFSGGMRQRVMIAMALLCEPDLLIADEPTTALDVTIQAQILDLMGDLKRDFGTAIIMITHDLGVVAGLCDRVMVMYAGRVVEKGDVRDIFYRPQHPYSQGLLGSMPRLDKAGESELSTIPGQPPNLQALPPGCAYQERCPYVFDTCRSAEPALRFVDERREKACHLDTLPAPGTARQSETLGVS</sequence>
<evidence type="ECO:0000259" key="8">
    <source>
        <dbReference type="PROSITE" id="PS50893"/>
    </source>
</evidence>
<gene>
    <name evidence="9" type="ORF">HBA54_24940</name>
</gene>
<proteinExistence type="inferred from homology"/>
<dbReference type="InterPro" id="IPR017871">
    <property type="entry name" value="ABC_transporter-like_CS"/>
</dbReference>
<evidence type="ECO:0000256" key="1">
    <source>
        <dbReference type="ARBA" id="ARBA00004417"/>
    </source>
</evidence>
<dbReference type="CDD" id="cd03257">
    <property type="entry name" value="ABC_NikE_OppD_transporters"/>
    <property type="match status" value="1"/>
</dbReference>
<comment type="similarity">
    <text evidence="2">Belongs to the ABC transporter superfamily.</text>
</comment>
<evidence type="ECO:0000256" key="5">
    <source>
        <dbReference type="ARBA" id="ARBA00022741"/>
    </source>
</evidence>
<accession>A0A967KAV4</accession>
<dbReference type="GO" id="GO:0015833">
    <property type="term" value="P:peptide transport"/>
    <property type="evidence" value="ECO:0007669"/>
    <property type="project" value="InterPro"/>
</dbReference>
<protein>
    <submittedName>
        <fullName evidence="9">ATP-binding cassette domain-containing protein</fullName>
    </submittedName>
</protein>
<feature type="domain" description="ABC transporter" evidence="8">
    <location>
        <begin position="13"/>
        <end position="262"/>
    </location>
</feature>
<organism evidence="9 10">
    <name type="scientific">Pelagibius litoralis</name>
    <dbReference type="NCBI Taxonomy" id="374515"/>
    <lineage>
        <taxon>Bacteria</taxon>
        <taxon>Pseudomonadati</taxon>
        <taxon>Pseudomonadota</taxon>
        <taxon>Alphaproteobacteria</taxon>
        <taxon>Rhodospirillales</taxon>
        <taxon>Rhodovibrionaceae</taxon>
        <taxon>Pelagibius</taxon>
    </lineage>
</organism>
<dbReference type="InterPro" id="IPR003439">
    <property type="entry name" value="ABC_transporter-like_ATP-bd"/>
</dbReference>
<dbReference type="FunFam" id="3.40.50.300:FF:000016">
    <property type="entry name" value="Oligopeptide ABC transporter ATP-binding component"/>
    <property type="match status" value="1"/>
</dbReference>
<dbReference type="Pfam" id="PF00005">
    <property type="entry name" value="ABC_tran"/>
    <property type="match status" value="1"/>
</dbReference>
<dbReference type="GO" id="GO:0016887">
    <property type="term" value="F:ATP hydrolysis activity"/>
    <property type="evidence" value="ECO:0007669"/>
    <property type="project" value="InterPro"/>
</dbReference>
<dbReference type="InterPro" id="IPR013563">
    <property type="entry name" value="Oligopep_ABC_C"/>
</dbReference>
<keyword evidence="10" id="KW-1185">Reference proteome</keyword>
<dbReference type="SMART" id="SM00382">
    <property type="entry name" value="AAA"/>
    <property type="match status" value="1"/>
</dbReference>
<comment type="subcellular location">
    <subcellularLocation>
        <location evidence="1">Cell inner membrane</location>
        <topology evidence="1">Peripheral membrane protein</topology>
    </subcellularLocation>
</comment>
<evidence type="ECO:0000256" key="6">
    <source>
        <dbReference type="ARBA" id="ARBA00022840"/>
    </source>
</evidence>
<dbReference type="SUPFAM" id="SSF52540">
    <property type="entry name" value="P-loop containing nucleoside triphosphate hydrolases"/>
    <property type="match status" value="1"/>
</dbReference>
<evidence type="ECO:0000313" key="9">
    <source>
        <dbReference type="EMBL" id="NIA71848.1"/>
    </source>
</evidence>
<dbReference type="Gene3D" id="3.40.50.300">
    <property type="entry name" value="P-loop containing nucleotide triphosphate hydrolases"/>
    <property type="match status" value="1"/>
</dbReference>
<dbReference type="AlphaFoldDB" id="A0A967KAV4"/>
<dbReference type="Pfam" id="PF08352">
    <property type="entry name" value="oligo_HPY"/>
    <property type="match status" value="1"/>
</dbReference>
<keyword evidence="3" id="KW-0813">Transport</keyword>
<dbReference type="GO" id="GO:0005886">
    <property type="term" value="C:plasma membrane"/>
    <property type="evidence" value="ECO:0007669"/>
    <property type="project" value="UniProtKB-SubCell"/>
</dbReference>
<dbReference type="PANTHER" id="PTHR43297">
    <property type="entry name" value="OLIGOPEPTIDE TRANSPORT ATP-BINDING PROTEIN APPD"/>
    <property type="match status" value="1"/>
</dbReference>
<dbReference type="RefSeq" id="WP_167230144.1">
    <property type="nucleotide sequence ID" value="NZ_JAAQPH010000027.1"/>
</dbReference>
<evidence type="ECO:0000313" key="10">
    <source>
        <dbReference type="Proteomes" id="UP000761264"/>
    </source>
</evidence>
<dbReference type="GO" id="GO:0005524">
    <property type="term" value="F:ATP binding"/>
    <property type="evidence" value="ECO:0007669"/>
    <property type="project" value="UniProtKB-KW"/>
</dbReference>
<evidence type="ECO:0000256" key="7">
    <source>
        <dbReference type="ARBA" id="ARBA00023136"/>
    </source>
</evidence>
<dbReference type="GO" id="GO:0055085">
    <property type="term" value="P:transmembrane transport"/>
    <property type="evidence" value="ECO:0007669"/>
    <property type="project" value="UniProtKB-ARBA"/>
</dbReference>
<keyword evidence="5" id="KW-0547">Nucleotide-binding</keyword>
<comment type="caution">
    <text evidence="9">The sequence shown here is derived from an EMBL/GenBank/DDBJ whole genome shotgun (WGS) entry which is preliminary data.</text>
</comment>
<reference evidence="9" key="1">
    <citation type="submission" date="2020-03" db="EMBL/GenBank/DDBJ databases">
        <title>Genome of Pelagibius litoralis DSM 21314T.</title>
        <authorList>
            <person name="Wang G."/>
        </authorList>
    </citation>
    <scope>NUCLEOTIDE SEQUENCE</scope>
    <source>
        <strain evidence="9">DSM 21314</strain>
    </source>
</reference>
<dbReference type="InterPro" id="IPR027417">
    <property type="entry name" value="P-loop_NTPase"/>
</dbReference>
<dbReference type="NCBIfam" id="TIGR01727">
    <property type="entry name" value="oligo_HPY"/>
    <property type="match status" value="1"/>
</dbReference>
<keyword evidence="4" id="KW-1003">Cell membrane</keyword>
<dbReference type="Proteomes" id="UP000761264">
    <property type="component" value="Unassembled WGS sequence"/>
</dbReference>
<keyword evidence="7" id="KW-0472">Membrane</keyword>
<dbReference type="InterPro" id="IPR050388">
    <property type="entry name" value="ABC_Ni/Peptide_Import"/>
</dbReference>
<dbReference type="PROSITE" id="PS50893">
    <property type="entry name" value="ABC_TRANSPORTER_2"/>
    <property type="match status" value="1"/>
</dbReference>
<evidence type="ECO:0000256" key="2">
    <source>
        <dbReference type="ARBA" id="ARBA00005417"/>
    </source>
</evidence>
<dbReference type="EMBL" id="JAAQPH010000027">
    <property type="protein sequence ID" value="NIA71848.1"/>
    <property type="molecule type" value="Genomic_DNA"/>
</dbReference>
<dbReference type="PANTHER" id="PTHR43297:SF7">
    <property type="entry name" value="D,D-DIPEPTIDE TRANSPORT ATP-BINDING PROTEIN DDPD-RELATED"/>
    <property type="match status" value="1"/>
</dbReference>
<name>A0A967KAV4_9PROT</name>